<dbReference type="AlphaFoldDB" id="A0A5N5TDY0"/>
<dbReference type="EMBL" id="SEYY01005802">
    <property type="protein sequence ID" value="KAB7503130.1"/>
    <property type="molecule type" value="Genomic_DNA"/>
</dbReference>
<gene>
    <name evidence="1" type="ORF">Anas_10247</name>
</gene>
<dbReference type="OrthoDB" id="6380147at2759"/>
<protein>
    <submittedName>
        <fullName evidence="1">Uncharacterized protein</fullName>
    </submittedName>
</protein>
<comment type="caution">
    <text evidence="1">The sequence shown here is derived from an EMBL/GenBank/DDBJ whole genome shotgun (WGS) entry which is preliminary data.</text>
</comment>
<name>A0A5N5TDY0_9CRUS</name>
<evidence type="ECO:0000313" key="1">
    <source>
        <dbReference type="EMBL" id="KAB7503130.1"/>
    </source>
</evidence>
<sequence>MYKINRMFRKRKKAQKKKSDDWLVVTKMVHPNNETTKMGQAGLCTAPPQTDSPLNSGLDSYPQELISNGSSNDIILSEKVCSESYNKQSFNAKTFLSSDSTFSLRTMHFIATVSALLENKADVKTEDLLLKLRSLINENLELKDTITQNNLALRQQMNLLVQWHQQVENQQRHFREELNNAHKQSKLHYSRKILYLNLL</sequence>
<evidence type="ECO:0000313" key="2">
    <source>
        <dbReference type="Proteomes" id="UP000326759"/>
    </source>
</evidence>
<keyword evidence="2" id="KW-1185">Reference proteome</keyword>
<dbReference type="Gene3D" id="1.20.5.390">
    <property type="entry name" value="L1 transposable element, trimerization domain"/>
    <property type="match status" value="1"/>
</dbReference>
<reference evidence="1 2" key="1">
    <citation type="journal article" date="2019" name="PLoS Biol.">
        <title>Sex chromosomes control vertical transmission of feminizing Wolbachia symbionts in an isopod.</title>
        <authorList>
            <person name="Becking T."/>
            <person name="Chebbi M.A."/>
            <person name="Giraud I."/>
            <person name="Moumen B."/>
            <person name="Laverre T."/>
            <person name="Caubet Y."/>
            <person name="Peccoud J."/>
            <person name="Gilbert C."/>
            <person name="Cordaux R."/>
        </authorList>
    </citation>
    <scope>NUCLEOTIDE SEQUENCE [LARGE SCALE GENOMIC DNA]</scope>
    <source>
        <strain evidence="1">ANa2</strain>
        <tissue evidence="1">Whole body excluding digestive tract and cuticle</tissue>
    </source>
</reference>
<dbReference type="Proteomes" id="UP000326759">
    <property type="component" value="Unassembled WGS sequence"/>
</dbReference>
<proteinExistence type="predicted"/>
<organism evidence="1 2">
    <name type="scientific">Armadillidium nasatum</name>
    <dbReference type="NCBI Taxonomy" id="96803"/>
    <lineage>
        <taxon>Eukaryota</taxon>
        <taxon>Metazoa</taxon>
        <taxon>Ecdysozoa</taxon>
        <taxon>Arthropoda</taxon>
        <taxon>Crustacea</taxon>
        <taxon>Multicrustacea</taxon>
        <taxon>Malacostraca</taxon>
        <taxon>Eumalacostraca</taxon>
        <taxon>Peracarida</taxon>
        <taxon>Isopoda</taxon>
        <taxon>Oniscidea</taxon>
        <taxon>Crinocheta</taxon>
        <taxon>Armadillidiidae</taxon>
        <taxon>Armadillidium</taxon>
    </lineage>
</organism>
<accession>A0A5N5TDY0</accession>